<feature type="domain" description="CCHC-type" evidence="2">
    <location>
        <begin position="2"/>
        <end position="16"/>
    </location>
</feature>
<dbReference type="OrthoDB" id="5279008at2759"/>
<keyword evidence="1" id="KW-0862">Zinc</keyword>
<dbReference type="Gene3D" id="3.80.10.10">
    <property type="entry name" value="Ribonuclease Inhibitor"/>
    <property type="match status" value="1"/>
</dbReference>
<organism evidence="3 4">
    <name type="scientific">Teratosphaeria nubilosa</name>
    <dbReference type="NCBI Taxonomy" id="161662"/>
    <lineage>
        <taxon>Eukaryota</taxon>
        <taxon>Fungi</taxon>
        <taxon>Dikarya</taxon>
        <taxon>Ascomycota</taxon>
        <taxon>Pezizomycotina</taxon>
        <taxon>Dothideomycetes</taxon>
        <taxon>Dothideomycetidae</taxon>
        <taxon>Mycosphaerellales</taxon>
        <taxon>Teratosphaeriaceae</taxon>
        <taxon>Teratosphaeria</taxon>
    </lineage>
</organism>
<reference evidence="3" key="1">
    <citation type="journal article" date="2020" name="Stud. Mycol.">
        <title>101 Dothideomycetes genomes: a test case for predicting lifestyles and emergence of pathogens.</title>
        <authorList>
            <person name="Haridas S."/>
            <person name="Albert R."/>
            <person name="Binder M."/>
            <person name="Bloem J."/>
            <person name="Labutti K."/>
            <person name="Salamov A."/>
            <person name="Andreopoulos B."/>
            <person name="Baker S."/>
            <person name="Barry K."/>
            <person name="Bills G."/>
            <person name="Bluhm B."/>
            <person name="Cannon C."/>
            <person name="Castanera R."/>
            <person name="Culley D."/>
            <person name="Daum C."/>
            <person name="Ezra D."/>
            <person name="Gonzalez J."/>
            <person name="Henrissat B."/>
            <person name="Kuo A."/>
            <person name="Liang C."/>
            <person name="Lipzen A."/>
            <person name="Lutzoni F."/>
            <person name="Magnuson J."/>
            <person name="Mondo S."/>
            <person name="Nolan M."/>
            <person name="Ohm R."/>
            <person name="Pangilinan J."/>
            <person name="Park H.-J."/>
            <person name="Ramirez L."/>
            <person name="Alfaro M."/>
            <person name="Sun H."/>
            <person name="Tritt A."/>
            <person name="Yoshinaga Y."/>
            <person name="Zwiers L.-H."/>
            <person name="Turgeon B."/>
            <person name="Goodwin S."/>
            <person name="Spatafora J."/>
            <person name="Crous P."/>
            <person name="Grigoriev I."/>
        </authorList>
    </citation>
    <scope>NUCLEOTIDE SEQUENCE</scope>
    <source>
        <strain evidence="3">CBS 116005</strain>
    </source>
</reference>
<keyword evidence="1" id="KW-0479">Metal-binding</keyword>
<dbReference type="AlphaFoldDB" id="A0A6G1LBX5"/>
<gene>
    <name evidence="3" type="ORF">EJ03DRAFT_270493</name>
</gene>
<evidence type="ECO:0000256" key="1">
    <source>
        <dbReference type="PROSITE-ProRule" id="PRU00047"/>
    </source>
</evidence>
<dbReference type="GO" id="GO:0008270">
    <property type="term" value="F:zinc ion binding"/>
    <property type="evidence" value="ECO:0007669"/>
    <property type="project" value="UniProtKB-KW"/>
</dbReference>
<dbReference type="EMBL" id="ML995826">
    <property type="protein sequence ID" value="KAF2770387.1"/>
    <property type="molecule type" value="Genomic_DNA"/>
</dbReference>
<proteinExistence type="predicted"/>
<dbReference type="InterPro" id="IPR001878">
    <property type="entry name" value="Znf_CCHC"/>
</dbReference>
<keyword evidence="1" id="KW-0863">Zinc-finger</keyword>
<dbReference type="GO" id="GO:0003676">
    <property type="term" value="F:nucleic acid binding"/>
    <property type="evidence" value="ECO:0007669"/>
    <property type="project" value="InterPro"/>
</dbReference>
<evidence type="ECO:0000313" key="3">
    <source>
        <dbReference type="EMBL" id="KAF2770387.1"/>
    </source>
</evidence>
<dbReference type="PROSITE" id="PS50158">
    <property type="entry name" value="ZF_CCHC"/>
    <property type="match status" value="1"/>
</dbReference>
<feature type="non-terminal residue" evidence="3">
    <location>
        <position position="1"/>
    </location>
</feature>
<keyword evidence="4" id="KW-1185">Reference proteome</keyword>
<dbReference type="Proteomes" id="UP000799436">
    <property type="component" value="Unassembled WGS sequence"/>
</dbReference>
<sequence length="412" mass="47949">GRCFRCQKRGHVASQCGRLAQLPVEMLEMICEDLAMPYPSLSFPYRMFDLRLTCKEINDKTHNFFGKIAFSRLAFRLEYRDLNRVVEISKSSFASFAEFLTFRTYNRVDWQEYEADKQALENADLSQRQRRLTEARLHRARRAEEDEDFVQCSSMDGILLGSALQRMQNVRNVMVPHFEGVRLSALWMPTDILTQLSELRRLELYVQTKDESFENPSSWHTYLAKFLTNCQQLQHLHLGFRDDWKDTPEIFKAVAKNVKPPKLESLHLDYIRCTGQDLKDFLQANSSLHRLDLNNIDITGPTVAFADILELLSTTMTSLKSFKCRQVSQNSLRLHFETLGNITNDSNISFLSRHGLDFFQDFTWVSGPSIYDGRAEEWEGVPQKLGLLKNDVVLGWRTYHADHDDIVTHWMA</sequence>
<dbReference type="InterPro" id="IPR032675">
    <property type="entry name" value="LRR_dom_sf"/>
</dbReference>
<accession>A0A6G1LBX5</accession>
<evidence type="ECO:0000259" key="2">
    <source>
        <dbReference type="PROSITE" id="PS50158"/>
    </source>
</evidence>
<protein>
    <recommendedName>
        <fullName evidence="2">CCHC-type domain-containing protein</fullName>
    </recommendedName>
</protein>
<name>A0A6G1LBX5_9PEZI</name>
<dbReference type="SUPFAM" id="SSF52047">
    <property type="entry name" value="RNI-like"/>
    <property type="match status" value="1"/>
</dbReference>
<evidence type="ECO:0000313" key="4">
    <source>
        <dbReference type="Proteomes" id="UP000799436"/>
    </source>
</evidence>